<dbReference type="Gene3D" id="3.40.1280.10">
    <property type="match status" value="1"/>
</dbReference>
<dbReference type="GO" id="GO:0005737">
    <property type="term" value="C:cytoplasm"/>
    <property type="evidence" value="ECO:0007669"/>
    <property type="project" value="UniProtKB-SubCell"/>
</dbReference>
<feature type="binding site" evidence="5">
    <location>
        <position position="99"/>
    </location>
    <ligand>
        <name>S-adenosyl-L-methionine</name>
        <dbReference type="ChEBI" id="CHEBI:59789"/>
    </ligand>
</feature>
<proteinExistence type="inferred from homology"/>
<comment type="caution">
    <text evidence="5">Lacks conserved residue(s) required for the propagation of feature annotation.</text>
</comment>
<evidence type="ECO:0000256" key="5">
    <source>
        <dbReference type="HAMAP-Rule" id="MF_00658"/>
    </source>
</evidence>
<dbReference type="STRING" id="488538.SAR116_1849"/>
<keyword evidence="3 5" id="KW-0949">S-adenosyl-L-methionine</keyword>
<dbReference type="GO" id="GO:0070038">
    <property type="term" value="F:rRNA (pseudouridine-N3-)-methyltransferase activity"/>
    <property type="evidence" value="ECO:0007669"/>
    <property type="project" value="UniProtKB-UniRule"/>
</dbReference>
<dbReference type="Proteomes" id="UP000007460">
    <property type="component" value="Chromosome"/>
</dbReference>
<name>D5BMP9_PUNMI</name>
<keyword evidence="1 5" id="KW-0489">Methyltransferase</keyword>
<dbReference type="InterPro" id="IPR003742">
    <property type="entry name" value="RlmH-like"/>
</dbReference>
<dbReference type="PANTHER" id="PTHR33603">
    <property type="entry name" value="METHYLTRANSFERASE"/>
    <property type="match status" value="1"/>
</dbReference>
<dbReference type="EMBL" id="CP001751">
    <property type="protein sequence ID" value="ADE40092.1"/>
    <property type="molecule type" value="Genomic_DNA"/>
</dbReference>
<dbReference type="AlphaFoldDB" id="D5BMP9"/>
<dbReference type="EC" id="2.1.1.177" evidence="5"/>
<keyword evidence="7" id="KW-1185">Reference proteome</keyword>
<reference evidence="6 7" key="1">
    <citation type="journal article" date="2010" name="J. Bacteriol.">
        <title>Complete genome sequence of "Candidatus Puniceispirillum marinum" IMCC1322, a representative of the SAR116 clade in the Alphaproteobacteria.</title>
        <authorList>
            <person name="Oh H.M."/>
            <person name="Kwon K.K."/>
            <person name="Kang I."/>
            <person name="Kang S.G."/>
            <person name="Lee J.H."/>
            <person name="Kim S.J."/>
            <person name="Cho J.C."/>
        </authorList>
    </citation>
    <scope>NUCLEOTIDE SEQUENCE [LARGE SCALE GENOMIC DNA]</scope>
    <source>
        <strain evidence="6 7">IMCC1322</strain>
    </source>
</reference>
<dbReference type="CDD" id="cd18081">
    <property type="entry name" value="RlmH-like"/>
    <property type="match status" value="1"/>
</dbReference>
<dbReference type="RefSeq" id="WP_013046719.1">
    <property type="nucleotide sequence ID" value="NC_014010.1"/>
</dbReference>
<comment type="subunit">
    <text evidence="5">Homodimer.</text>
</comment>
<dbReference type="SUPFAM" id="SSF75217">
    <property type="entry name" value="alpha/beta knot"/>
    <property type="match status" value="1"/>
</dbReference>
<keyword evidence="5" id="KW-0698">rRNA processing</keyword>
<dbReference type="eggNOG" id="COG1576">
    <property type="taxonomic scope" value="Bacteria"/>
</dbReference>
<evidence type="ECO:0000256" key="4">
    <source>
        <dbReference type="ARBA" id="ARBA00038303"/>
    </source>
</evidence>
<dbReference type="KEGG" id="apb:SAR116_1849"/>
<dbReference type="Pfam" id="PF02590">
    <property type="entry name" value="SPOUT_MTase"/>
    <property type="match status" value="1"/>
</dbReference>
<evidence type="ECO:0000313" key="7">
    <source>
        <dbReference type="Proteomes" id="UP000007460"/>
    </source>
</evidence>
<evidence type="ECO:0000256" key="1">
    <source>
        <dbReference type="ARBA" id="ARBA00022603"/>
    </source>
</evidence>
<sequence length="152" mass="16287">MRLHIIAVGKGRTSPEATLTSAWLARLPAGGELSEIDSKLPAGTARCDDEAARILKHVPSDAALVAFDPKGRDCSSEELANLLSLWQDEGRSRACFAIGGADGHGAAVLARADKTLSFGRAIWPHMLFRAMVAEQLYRATAILSGHPYHRPS</sequence>
<dbReference type="PANTHER" id="PTHR33603:SF1">
    <property type="entry name" value="RIBOSOMAL RNA LARGE SUBUNIT METHYLTRANSFERASE H"/>
    <property type="match status" value="1"/>
</dbReference>
<evidence type="ECO:0000313" key="6">
    <source>
        <dbReference type="EMBL" id="ADE40092.1"/>
    </source>
</evidence>
<comment type="subcellular location">
    <subcellularLocation>
        <location evidence="5">Cytoplasm</location>
    </subcellularLocation>
</comment>
<comment type="similarity">
    <text evidence="4 5">Belongs to the RNA methyltransferase RlmH family.</text>
</comment>
<dbReference type="InterPro" id="IPR029028">
    <property type="entry name" value="Alpha/beta_knot_MTases"/>
</dbReference>
<comment type="function">
    <text evidence="5">Specifically methylates the pseudouridine at position 1915 (m3Psi1915) in 23S rRNA.</text>
</comment>
<organism evidence="6 7">
    <name type="scientific">Puniceispirillum marinum (strain IMCC1322)</name>
    <dbReference type="NCBI Taxonomy" id="488538"/>
    <lineage>
        <taxon>Bacteria</taxon>
        <taxon>Pseudomonadati</taxon>
        <taxon>Pseudomonadota</taxon>
        <taxon>Alphaproteobacteria</taxon>
        <taxon>Candidatus Puniceispirillales</taxon>
        <taxon>Candidatus Puniceispirillaceae</taxon>
        <taxon>Candidatus Puniceispirillum</taxon>
    </lineage>
</organism>
<keyword evidence="2 5" id="KW-0808">Transferase</keyword>
<dbReference type="HAMAP" id="MF_00658">
    <property type="entry name" value="23SrRNA_methyltr_H"/>
    <property type="match status" value="1"/>
</dbReference>
<evidence type="ECO:0000256" key="2">
    <source>
        <dbReference type="ARBA" id="ARBA00022679"/>
    </source>
</evidence>
<dbReference type="OrthoDB" id="9806643at2"/>
<keyword evidence="5" id="KW-0963">Cytoplasm</keyword>
<dbReference type="HOGENOM" id="CLU_100552_1_0_5"/>
<evidence type="ECO:0000256" key="3">
    <source>
        <dbReference type="ARBA" id="ARBA00022691"/>
    </source>
</evidence>
<comment type="catalytic activity">
    <reaction evidence="5">
        <text>pseudouridine(1915) in 23S rRNA + S-adenosyl-L-methionine = N(3)-methylpseudouridine(1915) in 23S rRNA + S-adenosyl-L-homocysteine + H(+)</text>
        <dbReference type="Rhea" id="RHEA:42752"/>
        <dbReference type="Rhea" id="RHEA-COMP:10221"/>
        <dbReference type="Rhea" id="RHEA-COMP:10222"/>
        <dbReference type="ChEBI" id="CHEBI:15378"/>
        <dbReference type="ChEBI" id="CHEBI:57856"/>
        <dbReference type="ChEBI" id="CHEBI:59789"/>
        <dbReference type="ChEBI" id="CHEBI:65314"/>
        <dbReference type="ChEBI" id="CHEBI:74486"/>
        <dbReference type="EC" id="2.1.1.177"/>
    </reaction>
</comment>
<protein>
    <recommendedName>
        <fullName evidence="5">Ribosomal RNA large subunit methyltransferase H</fullName>
        <ecNumber evidence="5">2.1.1.177</ecNumber>
    </recommendedName>
    <alternativeName>
        <fullName evidence="5">23S rRNA (pseudouridine1915-N3)-methyltransferase</fullName>
    </alternativeName>
    <alternativeName>
        <fullName evidence="5">23S rRNA m3Psi1915 methyltransferase</fullName>
    </alternativeName>
    <alternativeName>
        <fullName evidence="5">rRNA (pseudouridine-N3-)-methyltransferase RlmH</fullName>
    </alternativeName>
</protein>
<accession>D5BMP9</accession>
<dbReference type="PIRSF" id="PIRSF004505">
    <property type="entry name" value="MT_bac"/>
    <property type="match status" value="1"/>
</dbReference>
<dbReference type="InterPro" id="IPR029026">
    <property type="entry name" value="tRNA_m1G_MTases_N"/>
</dbReference>
<gene>
    <name evidence="5" type="primary">rlmH</name>
    <name evidence="6" type="ordered locus">SAR116_1849</name>
</gene>